<evidence type="ECO:0000256" key="1">
    <source>
        <dbReference type="ARBA" id="ARBA00006198"/>
    </source>
</evidence>
<dbReference type="EMBL" id="GDID01002120">
    <property type="protein sequence ID" value="JAP94486.1"/>
    <property type="molecule type" value="Transcribed_RNA"/>
</dbReference>
<evidence type="ECO:0000259" key="5">
    <source>
        <dbReference type="Pfam" id="PF01869"/>
    </source>
</evidence>
<evidence type="ECO:0000313" key="6">
    <source>
        <dbReference type="EMBL" id="JAP94486.1"/>
    </source>
</evidence>
<evidence type="ECO:0000256" key="4">
    <source>
        <dbReference type="ARBA" id="ARBA00031123"/>
    </source>
</evidence>
<dbReference type="PANTHER" id="PTHR43190:SF3">
    <property type="entry name" value="N-ACETYL-D-GLUCOSAMINE KINASE"/>
    <property type="match status" value="1"/>
</dbReference>
<sequence length="291" mass="32102">GGGTSTRAVILNKQNEVLGRGFGGASSIDTVSAEITSSSILKAVTEAYKMAQFDIKLKPYSIMAGLGGVVSLEDKQYLTNIIQKHFYSVDKIEVCNDMVIALAGGCSCRPGIVMIMGTGSVAYGQNHLQNHKCGGWGWKEGDPGSAFDLGMNAIRMMIRAYDGRLEQTDFTKAVFQKLQLNNINDITTILYQNDLKRTEIAQLAMIVTEFFEKDDIHAIDICLKSFKEVQEQIRAVWNKIFRNKTEICLCGGLTQIGGKFGLQLRQMLVEFGNVHQQELPSEVGAAMKAWE</sequence>
<feature type="domain" description="ATPase BadF/BadG/BcrA/BcrD type" evidence="5">
    <location>
        <begin position="1"/>
        <end position="257"/>
    </location>
</feature>
<organism evidence="6">
    <name type="scientific">Trepomonas sp. PC1</name>
    <dbReference type="NCBI Taxonomy" id="1076344"/>
    <lineage>
        <taxon>Eukaryota</taxon>
        <taxon>Metamonada</taxon>
        <taxon>Diplomonadida</taxon>
        <taxon>Hexamitidae</taxon>
        <taxon>Hexamitinae</taxon>
        <taxon>Trepomonas</taxon>
    </lineage>
</organism>
<proteinExistence type="inferred from homology"/>
<dbReference type="PANTHER" id="PTHR43190">
    <property type="entry name" value="N-ACETYL-D-GLUCOSAMINE KINASE"/>
    <property type="match status" value="1"/>
</dbReference>
<keyword evidence="6" id="KW-0808">Transferase</keyword>
<dbReference type="AlphaFoldDB" id="A0A146KG88"/>
<accession>A0A146KG88</accession>
<evidence type="ECO:0000256" key="3">
    <source>
        <dbReference type="ARBA" id="ARBA00014974"/>
    </source>
</evidence>
<gene>
    <name evidence="6" type="ORF">TPC1_12843</name>
</gene>
<feature type="non-terminal residue" evidence="6">
    <location>
        <position position="291"/>
    </location>
</feature>
<protein>
    <recommendedName>
        <fullName evidence="3">N-acetyl-D-glucosamine kinase</fullName>
        <ecNumber evidence="2">2.7.1.59</ecNumber>
    </recommendedName>
    <alternativeName>
        <fullName evidence="4">GlcNAc kinase</fullName>
    </alternativeName>
</protein>
<dbReference type="InterPro" id="IPR043129">
    <property type="entry name" value="ATPase_NBD"/>
</dbReference>
<feature type="non-terminal residue" evidence="6">
    <location>
        <position position="1"/>
    </location>
</feature>
<reference evidence="6" key="1">
    <citation type="submission" date="2015-07" db="EMBL/GenBank/DDBJ databases">
        <title>Adaptation to a free-living lifestyle via gene acquisitions in the diplomonad Trepomonas sp. PC1.</title>
        <authorList>
            <person name="Xu F."/>
            <person name="Jerlstrom-Hultqvist J."/>
            <person name="Kolisko M."/>
            <person name="Simpson A.G.B."/>
            <person name="Roger A.J."/>
            <person name="Svard S.G."/>
            <person name="Andersson J.O."/>
        </authorList>
    </citation>
    <scope>NUCLEOTIDE SEQUENCE</scope>
    <source>
        <strain evidence="6">PC1</strain>
    </source>
</reference>
<dbReference type="InterPro" id="IPR002731">
    <property type="entry name" value="ATPase_BadF"/>
</dbReference>
<evidence type="ECO:0000256" key="2">
    <source>
        <dbReference type="ARBA" id="ARBA00012122"/>
    </source>
</evidence>
<dbReference type="Pfam" id="PF01869">
    <property type="entry name" value="BcrAD_BadFG"/>
    <property type="match status" value="1"/>
</dbReference>
<dbReference type="InterPro" id="IPR052519">
    <property type="entry name" value="Euk-type_GlcNAc_Kinase"/>
</dbReference>
<dbReference type="GO" id="GO:0045127">
    <property type="term" value="F:N-acetylglucosamine kinase activity"/>
    <property type="evidence" value="ECO:0007669"/>
    <property type="project" value="UniProtKB-EC"/>
</dbReference>
<dbReference type="SUPFAM" id="SSF53067">
    <property type="entry name" value="Actin-like ATPase domain"/>
    <property type="match status" value="2"/>
</dbReference>
<comment type="similarity">
    <text evidence="1">Belongs to the eukaryotic-type N-acetylglucosamine kinase family.</text>
</comment>
<name>A0A146KG88_9EUKA</name>
<dbReference type="CDD" id="cd24007">
    <property type="entry name" value="ASKHA_NBD_eukNAGK-like"/>
    <property type="match status" value="1"/>
</dbReference>
<keyword evidence="6" id="KW-0418">Kinase</keyword>
<dbReference type="Gene3D" id="3.30.420.40">
    <property type="match status" value="2"/>
</dbReference>
<dbReference type="EC" id="2.7.1.59" evidence="2"/>